<accession>Q7T9R9</accession>
<dbReference type="OrthoDB" id="8148at10239"/>
<gene>
    <name evidence="1" type="primary">lef-3</name>
</gene>
<dbReference type="RefSeq" id="NP_872550.1">
    <property type="nucleotide sequence ID" value="NC_005038.1"/>
</dbReference>
<organism evidence="1 2">
    <name type="scientific">Adoxophyes orana granulovirus</name>
    <name type="common">AoGV</name>
    <dbReference type="NCBI Taxonomy" id="170617"/>
    <lineage>
        <taxon>Viruses</taxon>
        <taxon>Viruses incertae sedis</taxon>
        <taxon>Naldaviricetes</taxon>
        <taxon>Lefavirales</taxon>
        <taxon>Baculoviridae</taxon>
        <taxon>Betabaculovirus</taxon>
        <taxon>Betabaculovirus adoranae</taxon>
    </lineage>
</organism>
<evidence type="ECO:0000313" key="1">
    <source>
        <dbReference type="EMBL" id="AAP85733.1"/>
    </source>
</evidence>
<evidence type="ECO:0000313" key="2">
    <source>
        <dbReference type="Proteomes" id="UP000202129"/>
    </source>
</evidence>
<dbReference type="EMBL" id="AF547984">
    <property type="protein sequence ID" value="AAP85733.1"/>
    <property type="molecule type" value="Genomic_DNA"/>
</dbReference>
<proteinExistence type="predicted"/>
<dbReference type="GeneID" id="1463320"/>
<dbReference type="KEGG" id="vg:1463320"/>
<reference evidence="1 2" key="1">
    <citation type="journal article" date="2003" name="Virology">
        <title>The complete sequence of the Adoxophyes orana granulovirus genome.</title>
        <authorList>
            <person name="Wormleaton S."/>
            <person name="Kuzio J."/>
            <person name="Winstanley D."/>
        </authorList>
    </citation>
    <scope>NUCLEOTIDE SEQUENCE [LARGE SCALE GENOMIC DNA]</scope>
</reference>
<sequence length="346" mass="40498">MSKRSNENIAITDDGLTVKKNKLCVTDQIVTMKREFIKGSMRMDNRVIYKLDCKTLHKKEQNLIYVETKDMFDKIEKDSSYKFTIERHDNGRWYLKEFEKLNDVVVSLKEFLTQADFEGETETLINFYVEGAYESNDCELIRIFGFVNFDNTMNQCELFVRLDQESCFKFNPEASRREKSKQALTEIIKNYVNKWCVFHVLCRVNYNKKFNLIIKNNTCVKVNYIQMEKPSIDNLVSCSSDKIYNMVEIKQVCKCELVENGTVDRIAFEFKLNNESYLKGSKFNIKKEDAEDIVSDIQSINFDIDSGEYIFYCVYSYKSNVDNPFMNIASVMSFSNEEGVNVVMSG</sequence>
<organismHost>
    <name type="scientific">Adoxophyes</name>
    <dbReference type="NCBI Taxonomy" id="85584"/>
</organismHost>
<protein>
    <submittedName>
        <fullName evidence="1">Lef-3</fullName>
    </submittedName>
</protein>
<keyword evidence="2" id="KW-1185">Reference proteome</keyword>
<name>Q7T9R9_GVAO</name>
<dbReference type="Proteomes" id="UP000202129">
    <property type="component" value="Segment"/>
</dbReference>